<feature type="compositionally biased region" description="Polar residues" evidence="1">
    <location>
        <begin position="403"/>
        <end position="412"/>
    </location>
</feature>
<name>A0AAV9UXD2_9PEZI</name>
<dbReference type="InterPro" id="IPR027796">
    <property type="entry name" value="OTT_1508_deam-like"/>
</dbReference>
<feature type="region of interest" description="Disordered" evidence="1">
    <location>
        <begin position="403"/>
        <end position="436"/>
    </location>
</feature>
<dbReference type="Proteomes" id="UP001375240">
    <property type="component" value="Unassembled WGS sequence"/>
</dbReference>
<feature type="compositionally biased region" description="Acidic residues" evidence="1">
    <location>
        <begin position="413"/>
        <end position="430"/>
    </location>
</feature>
<accession>A0AAV9UXD2</accession>
<reference evidence="2 3" key="1">
    <citation type="submission" date="2019-10" db="EMBL/GenBank/DDBJ databases">
        <authorList>
            <person name="Palmer J.M."/>
        </authorList>
    </citation>
    <scope>NUCLEOTIDE SEQUENCE [LARGE SCALE GENOMIC DNA]</scope>
    <source>
        <strain evidence="2 3">TWF696</strain>
    </source>
</reference>
<dbReference type="AlphaFoldDB" id="A0AAV9UXD2"/>
<feature type="region of interest" description="Disordered" evidence="1">
    <location>
        <begin position="642"/>
        <end position="664"/>
    </location>
</feature>
<keyword evidence="3" id="KW-1185">Reference proteome</keyword>
<dbReference type="EMBL" id="JAVHNQ010000004">
    <property type="protein sequence ID" value="KAK6349529.1"/>
    <property type="molecule type" value="Genomic_DNA"/>
</dbReference>
<proteinExistence type="predicted"/>
<evidence type="ECO:0000256" key="1">
    <source>
        <dbReference type="SAM" id="MobiDB-lite"/>
    </source>
</evidence>
<dbReference type="Pfam" id="PF14441">
    <property type="entry name" value="OTT_1508_deam"/>
    <property type="match status" value="1"/>
</dbReference>
<evidence type="ECO:0000313" key="3">
    <source>
        <dbReference type="Proteomes" id="UP001375240"/>
    </source>
</evidence>
<gene>
    <name evidence="2" type="ORF">TWF696_005814</name>
</gene>
<comment type="caution">
    <text evidence="2">The sequence shown here is derived from an EMBL/GenBank/DDBJ whole genome shotgun (WGS) entry which is preliminary data.</text>
</comment>
<protein>
    <submittedName>
        <fullName evidence="2">Uncharacterized protein</fullName>
    </submittedName>
</protein>
<organism evidence="2 3">
    <name type="scientific">Orbilia brochopaga</name>
    <dbReference type="NCBI Taxonomy" id="3140254"/>
    <lineage>
        <taxon>Eukaryota</taxon>
        <taxon>Fungi</taxon>
        <taxon>Dikarya</taxon>
        <taxon>Ascomycota</taxon>
        <taxon>Pezizomycotina</taxon>
        <taxon>Orbiliomycetes</taxon>
        <taxon>Orbiliales</taxon>
        <taxon>Orbiliaceae</taxon>
        <taxon>Orbilia</taxon>
    </lineage>
</organism>
<sequence>MLKFHYNRGYTEAPNPALNHLLDNLAFLLAPSGTEERMALALTGMTGSNVELLAAVSATSPTSGKVEDDGTTTGDSCASAHYISDKACRDFSSIDKHAHFIHSCLRRMGKSDESGEDPRKIYEEFCKRQIEHSFEDIKQRFQRLKSFRRKIKALPLPQEASIIETWDKRSVWDEFSVSPLPDDAANQPSLQSTYQKFIVSLDNTAEDSDLLSWGQMEPIRAESFKAWTELFLWVFDTFESRIQDYETASPDSKEASLNLLLNSLEVIEMLATNSTTFRNWVEGATRLLNNIETQKKKEVAKAAAAIAVEPTDGQPTAKRSRKTLKEFVNNIIGDRFFAILQSRTKNRPRSNAISIPSNTATETATLALVEATSAEELDHLDAEDTESPGCIGKNQAALELNTSSEQASLESPETQDADDEEDDNSPDNDAEISRNFPKIRDIRNEHFRRIWLVSQHLVVAGNVIGSRLAERECKARELTLKYETSKPSVYPCEPLKKCLNRLLTFEGDKKIHRAKIKQSIEDLKVHLEARPKAFESLRELDSDTPSLRVPEHAELLLLSRLSQQPRKDDYPFPYIGTSKPPCFTCEAVLGGSLSFYRYQTGDAHFCASKIPDSFAPGELRSAYKVLDNAAREVVNDFYFENNEKSDEPSPGDFRLITSSPAARW</sequence>
<evidence type="ECO:0000313" key="2">
    <source>
        <dbReference type="EMBL" id="KAK6349529.1"/>
    </source>
</evidence>